<feature type="domain" description="SSD" evidence="7">
    <location>
        <begin position="230"/>
        <end position="356"/>
    </location>
</feature>
<feature type="transmembrane region" description="Helical" evidence="6">
    <location>
        <begin position="591"/>
        <end position="610"/>
    </location>
</feature>
<dbReference type="InterPro" id="IPR000731">
    <property type="entry name" value="SSD"/>
</dbReference>
<dbReference type="PROSITE" id="PS50156">
    <property type="entry name" value="SSD"/>
    <property type="match status" value="1"/>
</dbReference>
<feature type="transmembrane region" description="Helical" evidence="6">
    <location>
        <begin position="333"/>
        <end position="357"/>
    </location>
</feature>
<dbReference type="SUPFAM" id="SSF82866">
    <property type="entry name" value="Multidrug efflux transporter AcrB transmembrane domain"/>
    <property type="match status" value="2"/>
</dbReference>
<reference key="2">
    <citation type="submission" date="2011-04" db="EMBL/GenBank/DDBJ databases">
        <title>Complete sequence of chromosome of Haliscomenobacter hydrossis DSM 1100.</title>
        <authorList>
            <consortium name="US DOE Joint Genome Institute (JGI-PGF)"/>
            <person name="Lucas S."/>
            <person name="Han J."/>
            <person name="Lapidus A."/>
            <person name="Bruce D."/>
            <person name="Goodwin L."/>
            <person name="Pitluck S."/>
            <person name="Peters L."/>
            <person name="Kyrpides N."/>
            <person name="Mavromatis K."/>
            <person name="Ivanova N."/>
            <person name="Ovchinnikova G."/>
            <person name="Pagani I."/>
            <person name="Daligault H."/>
            <person name="Detter J.C."/>
            <person name="Han C."/>
            <person name="Land M."/>
            <person name="Hauser L."/>
            <person name="Markowitz V."/>
            <person name="Cheng J.-F."/>
            <person name="Hugenholtz P."/>
            <person name="Woyke T."/>
            <person name="Wu D."/>
            <person name="Verbarg S."/>
            <person name="Frueling A."/>
            <person name="Brambilla E."/>
            <person name="Klenk H.-P."/>
            <person name="Eisen J.A."/>
        </authorList>
    </citation>
    <scope>NUCLEOTIDE SEQUENCE</scope>
    <source>
        <strain>DSM 1100</strain>
    </source>
</reference>
<dbReference type="RefSeq" id="WP_013765487.1">
    <property type="nucleotide sequence ID" value="NC_015510.1"/>
</dbReference>
<dbReference type="Gene3D" id="1.20.1640.10">
    <property type="entry name" value="Multidrug efflux transporter AcrB transmembrane domain"/>
    <property type="match status" value="2"/>
</dbReference>
<feature type="transmembrane region" description="Helical" evidence="6">
    <location>
        <begin position="715"/>
        <end position="744"/>
    </location>
</feature>
<dbReference type="HOGENOM" id="CLU_008861_3_0_10"/>
<proteinExistence type="predicted"/>
<feature type="transmembrane region" description="Helical" evidence="6">
    <location>
        <begin position="389"/>
        <end position="408"/>
    </location>
</feature>
<feature type="transmembrane region" description="Helical" evidence="6">
    <location>
        <begin position="617"/>
        <end position="637"/>
    </location>
</feature>
<dbReference type="Proteomes" id="UP000008461">
    <property type="component" value="Chromosome"/>
</dbReference>
<accession>F4KPK6</accession>
<evidence type="ECO:0000259" key="7">
    <source>
        <dbReference type="PROSITE" id="PS50156"/>
    </source>
</evidence>
<comment type="subcellular location">
    <subcellularLocation>
        <location evidence="1">Cell membrane</location>
        <topology evidence="1">Multi-pass membrane protein</topology>
    </subcellularLocation>
</comment>
<evidence type="ECO:0000256" key="4">
    <source>
        <dbReference type="ARBA" id="ARBA00022989"/>
    </source>
</evidence>
<feature type="transmembrane region" description="Helical" evidence="6">
    <location>
        <begin position="691"/>
        <end position="709"/>
    </location>
</feature>
<evidence type="ECO:0000256" key="5">
    <source>
        <dbReference type="ARBA" id="ARBA00023136"/>
    </source>
</evidence>
<organism evidence="8 9">
    <name type="scientific">Haliscomenobacter hydrossis (strain ATCC 27775 / DSM 1100 / LMG 10767 / O)</name>
    <dbReference type="NCBI Taxonomy" id="760192"/>
    <lineage>
        <taxon>Bacteria</taxon>
        <taxon>Pseudomonadati</taxon>
        <taxon>Bacteroidota</taxon>
        <taxon>Saprospiria</taxon>
        <taxon>Saprospirales</taxon>
        <taxon>Haliscomenobacteraceae</taxon>
        <taxon>Haliscomenobacter</taxon>
    </lineage>
</organism>
<protein>
    <submittedName>
        <fullName evidence="8">Patched family protein</fullName>
    </submittedName>
</protein>
<feature type="transmembrane region" description="Helical" evidence="6">
    <location>
        <begin position="643"/>
        <end position="664"/>
    </location>
</feature>
<evidence type="ECO:0000256" key="1">
    <source>
        <dbReference type="ARBA" id="ARBA00004651"/>
    </source>
</evidence>
<sequence>MNNRFRVIILVLFAVLSLLSIRAAFDIRFSFDFEQFFPIGDPDLDAFKEFVKEFETDDNFLLIAIHRPQGVFERNFLRKFHQLTLDCRDLPHVQQVQSLTKIGYPVKTPFGLTTVPAIHVDQPDLYASDRARLLQDERFVRNLISKDGKTLVIFLKTIESIELKQARELMAGVEALVGKYKFSNVHYLGRPYFQQEMVRLQQREIVVATIVSAILVSLVMYLVFRRFWGTVVAVVSLALGLLLFVGFLGGFVRELNTLSALYPVLVLIIGTSDIVHIMSKYNDELHKGQERRTAMWNTIRDVGLATFMTALTTAIGFASLVTNRVMPIKDFGINAAAGVMIAYFTVILFTTVMLTWFRADQIAQPEKEHAFWARLLQGIVDFTRRRPRAIVLTTLVLVLISLFGISRITTNYDIISNLPRNSKITSDFLFFEKNLAGFRPMELAIYTQGDYRANDFEVLQEMEKIEQQLHRVDFIQAIFSSTALYKSINQMYHNNRPDAYRLPETKEEFEAYRRLAKRMPQLSAQVMVSKDERKARITSRLGDIGADRIKEYGQQLDRWIAQNIDPKVIQVKRTGTGLIMDKNAAYVRSNLLLGLGSSIGLISLIIALVLRSVRMMIIFLVPNLVPLLVAGALLGYWGVELDAGISIVFSVVFGIAVDDTIHFLSKFKLERNRGQSVENALRITLLETGKALILTTVFLFFGFLVLLFSQHPTSVVIGLLTSITLFAGMVTELMLAPVLVRWLIRDKN</sequence>
<evidence type="ECO:0000313" key="9">
    <source>
        <dbReference type="Proteomes" id="UP000008461"/>
    </source>
</evidence>
<evidence type="ECO:0000256" key="2">
    <source>
        <dbReference type="ARBA" id="ARBA00022475"/>
    </source>
</evidence>
<keyword evidence="4 6" id="KW-1133">Transmembrane helix</keyword>
<dbReference type="AlphaFoldDB" id="F4KPK6"/>
<gene>
    <name evidence="8" type="ordered locus">Halhy_3081</name>
</gene>
<dbReference type="STRING" id="760192.Halhy_3081"/>
<dbReference type="InterPro" id="IPR004869">
    <property type="entry name" value="MMPL_dom"/>
</dbReference>
<dbReference type="PANTHER" id="PTHR33406:SF13">
    <property type="entry name" value="MEMBRANE PROTEIN YDFJ"/>
    <property type="match status" value="1"/>
</dbReference>
<evidence type="ECO:0000256" key="3">
    <source>
        <dbReference type="ARBA" id="ARBA00022692"/>
    </source>
</evidence>
<keyword evidence="2" id="KW-1003">Cell membrane</keyword>
<dbReference type="PANTHER" id="PTHR33406">
    <property type="entry name" value="MEMBRANE PROTEIN MJ1562-RELATED"/>
    <property type="match status" value="1"/>
</dbReference>
<keyword evidence="3 6" id="KW-0812">Transmembrane</keyword>
<dbReference type="Pfam" id="PF03176">
    <property type="entry name" value="MMPL"/>
    <property type="match status" value="2"/>
</dbReference>
<feature type="transmembrane region" description="Helical" evidence="6">
    <location>
        <begin position="258"/>
        <end position="278"/>
    </location>
</feature>
<dbReference type="InterPro" id="IPR050545">
    <property type="entry name" value="Mycobact_MmpL"/>
</dbReference>
<dbReference type="GO" id="GO:0005886">
    <property type="term" value="C:plasma membrane"/>
    <property type="evidence" value="ECO:0007669"/>
    <property type="project" value="UniProtKB-SubCell"/>
</dbReference>
<feature type="transmembrane region" description="Helical" evidence="6">
    <location>
        <begin position="299"/>
        <end position="321"/>
    </location>
</feature>
<dbReference type="EMBL" id="CP002691">
    <property type="protein sequence ID" value="AEE50944.1"/>
    <property type="molecule type" value="Genomic_DNA"/>
</dbReference>
<dbReference type="OrthoDB" id="9805018at2"/>
<dbReference type="eggNOG" id="COG1033">
    <property type="taxonomic scope" value="Bacteria"/>
</dbReference>
<feature type="transmembrane region" description="Helical" evidence="6">
    <location>
        <begin position="231"/>
        <end position="252"/>
    </location>
</feature>
<evidence type="ECO:0000256" key="6">
    <source>
        <dbReference type="SAM" id="Phobius"/>
    </source>
</evidence>
<name>F4KPK6_HALH1</name>
<reference evidence="8 9" key="1">
    <citation type="journal article" date="2011" name="Stand. Genomic Sci.">
        <title>Complete genome sequence of Haliscomenobacter hydrossis type strain (O).</title>
        <authorList>
            <consortium name="US DOE Joint Genome Institute (JGI-PGF)"/>
            <person name="Daligault H."/>
            <person name="Lapidus A."/>
            <person name="Zeytun A."/>
            <person name="Nolan M."/>
            <person name="Lucas S."/>
            <person name="Del Rio T.G."/>
            <person name="Tice H."/>
            <person name="Cheng J.F."/>
            <person name="Tapia R."/>
            <person name="Han C."/>
            <person name="Goodwin L."/>
            <person name="Pitluck S."/>
            <person name="Liolios K."/>
            <person name="Pagani I."/>
            <person name="Ivanova N."/>
            <person name="Huntemann M."/>
            <person name="Mavromatis K."/>
            <person name="Mikhailova N."/>
            <person name="Pati A."/>
            <person name="Chen A."/>
            <person name="Palaniappan K."/>
            <person name="Land M."/>
            <person name="Hauser L."/>
            <person name="Brambilla E.M."/>
            <person name="Rohde M."/>
            <person name="Verbarg S."/>
            <person name="Goker M."/>
            <person name="Bristow J."/>
            <person name="Eisen J.A."/>
            <person name="Markowitz V."/>
            <person name="Hugenholtz P."/>
            <person name="Kyrpides N.C."/>
            <person name="Klenk H.P."/>
            <person name="Woyke T."/>
        </authorList>
    </citation>
    <scope>NUCLEOTIDE SEQUENCE [LARGE SCALE GENOMIC DNA]</scope>
    <source>
        <strain evidence="9">ATCC 27775 / DSM 1100 / LMG 10767 / O</strain>
    </source>
</reference>
<keyword evidence="9" id="KW-1185">Reference proteome</keyword>
<evidence type="ECO:0000313" key="8">
    <source>
        <dbReference type="EMBL" id="AEE50944.1"/>
    </source>
</evidence>
<dbReference type="KEGG" id="hhy:Halhy_3081"/>
<feature type="transmembrane region" description="Helical" evidence="6">
    <location>
        <begin position="205"/>
        <end position="224"/>
    </location>
</feature>
<keyword evidence="5 6" id="KW-0472">Membrane</keyword>